<reference evidence="8" key="1">
    <citation type="journal article" date="2019" name="Int. J. Syst. Evol. Microbiol.">
        <title>The Global Catalogue of Microorganisms (GCM) 10K type strain sequencing project: providing services to taxonomists for standard genome sequencing and annotation.</title>
        <authorList>
            <consortium name="The Broad Institute Genomics Platform"/>
            <consortium name="The Broad Institute Genome Sequencing Center for Infectious Disease"/>
            <person name="Wu L."/>
            <person name="Ma J."/>
        </authorList>
    </citation>
    <scope>NUCLEOTIDE SEQUENCE [LARGE SCALE GENOMIC DNA]</scope>
    <source>
        <strain evidence="8">CGMCC 1.12295</strain>
    </source>
</reference>
<evidence type="ECO:0000256" key="6">
    <source>
        <dbReference type="HAMAP-Rule" id="MF_00122"/>
    </source>
</evidence>
<organism evidence="7 8">
    <name type="scientific">Siminovitchia sediminis</name>
    <dbReference type="NCBI Taxonomy" id="1274353"/>
    <lineage>
        <taxon>Bacteria</taxon>
        <taxon>Bacillati</taxon>
        <taxon>Bacillota</taxon>
        <taxon>Bacilli</taxon>
        <taxon>Bacillales</taxon>
        <taxon>Bacillaceae</taxon>
        <taxon>Siminovitchia</taxon>
    </lineage>
</organism>
<evidence type="ECO:0000313" key="8">
    <source>
        <dbReference type="Proteomes" id="UP001597301"/>
    </source>
</evidence>
<evidence type="ECO:0000256" key="5">
    <source>
        <dbReference type="ARBA" id="ARBA00047913"/>
    </source>
</evidence>
<dbReference type="InterPro" id="IPR003837">
    <property type="entry name" value="GatC"/>
</dbReference>
<evidence type="ECO:0000256" key="4">
    <source>
        <dbReference type="ARBA" id="ARBA00047380"/>
    </source>
</evidence>
<dbReference type="PANTHER" id="PTHR15004">
    <property type="entry name" value="GLUTAMYL-TRNA(GLN) AMIDOTRANSFERASE SUBUNIT C, MITOCHONDRIAL"/>
    <property type="match status" value="1"/>
</dbReference>
<comment type="catalytic activity">
    <reaction evidence="5 6">
        <text>L-glutamyl-tRNA(Gln) + L-glutamine + ATP + H2O = L-glutaminyl-tRNA(Gln) + L-glutamate + ADP + phosphate + H(+)</text>
        <dbReference type="Rhea" id="RHEA:17521"/>
        <dbReference type="Rhea" id="RHEA-COMP:9681"/>
        <dbReference type="Rhea" id="RHEA-COMP:9684"/>
        <dbReference type="ChEBI" id="CHEBI:15377"/>
        <dbReference type="ChEBI" id="CHEBI:15378"/>
        <dbReference type="ChEBI" id="CHEBI:29985"/>
        <dbReference type="ChEBI" id="CHEBI:30616"/>
        <dbReference type="ChEBI" id="CHEBI:43474"/>
        <dbReference type="ChEBI" id="CHEBI:58359"/>
        <dbReference type="ChEBI" id="CHEBI:78520"/>
        <dbReference type="ChEBI" id="CHEBI:78521"/>
        <dbReference type="ChEBI" id="CHEBI:456216"/>
    </reaction>
</comment>
<dbReference type="Pfam" id="PF02686">
    <property type="entry name" value="GatC"/>
    <property type="match status" value="1"/>
</dbReference>
<comment type="similarity">
    <text evidence="1 6">Belongs to the GatC family.</text>
</comment>
<evidence type="ECO:0000256" key="1">
    <source>
        <dbReference type="ARBA" id="ARBA00010757"/>
    </source>
</evidence>
<proteinExistence type="inferred from homology"/>
<dbReference type="InterPro" id="IPR036113">
    <property type="entry name" value="Asp/Glu-ADT_sf_sub_c"/>
</dbReference>
<comment type="caution">
    <text evidence="7">The sequence shown here is derived from an EMBL/GenBank/DDBJ whole genome shotgun (WGS) entry which is preliminary data.</text>
</comment>
<comment type="function">
    <text evidence="3 6">Allows the formation of correctly charged Asn-tRNA(Asn) or Gln-tRNA(Gln) through the transamidation of misacylated Asp-tRNA(Asn) or Glu-tRNA(Gln) in organisms which lack either or both of asparaginyl-tRNA or glutaminyl-tRNA synthetases. The reaction takes place in the presence of glutamine and ATP through an activated phospho-Asp-tRNA(Asn) or phospho-Glu-tRNA(Gln).</text>
</comment>
<keyword evidence="8" id="KW-1185">Reference proteome</keyword>
<name>A0ABW4KJ72_9BACI</name>
<dbReference type="Gene3D" id="1.10.20.60">
    <property type="entry name" value="Glu-tRNAGln amidotransferase C subunit, N-terminal domain"/>
    <property type="match status" value="1"/>
</dbReference>
<keyword evidence="6" id="KW-0547">Nucleotide-binding</keyword>
<keyword evidence="6" id="KW-0436">Ligase</keyword>
<dbReference type="Proteomes" id="UP001597301">
    <property type="component" value="Unassembled WGS sequence"/>
</dbReference>
<sequence length="96" mass="11096">MSEITKEKVYHIAELARLEISEEEAEQFSSQLDDIIKMVEKLDELDTTNVTPMSHVFIQENVMRGDEPVEGLPIEETMKNVPEREARLIKVPQILE</sequence>
<dbReference type="HAMAP" id="MF_00122">
    <property type="entry name" value="GatC"/>
    <property type="match status" value="1"/>
</dbReference>
<dbReference type="EMBL" id="JBHUEO010000062">
    <property type="protein sequence ID" value="MFD1708212.1"/>
    <property type="molecule type" value="Genomic_DNA"/>
</dbReference>
<dbReference type="PANTHER" id="PTHR15004:SF0">
    <property type="entry name" value="GLUTAMYL-TRNA(GLN) AMIDOTRANSFERASE SUBUNIT C, MITOCHONDRIAL"/>
    <property type="match status" value="1"/>
</dbReference>
<protein>
    <recommendedName>
        <fullName evidence="6">Aspartyl/glutamyl-tRNA(Asn/Gln) amidotransferase subunit C</fullName>
        <shortName evidence="6">Asp/Glu-ADT subunit C</shortName>
        <ecNumber evidence="6">6.3.5.-</ecNumber>
    </recommendedName>
</protein>
<dbReference type="NCBIfam" id="TIGR00135">
    <property type="entry name" value="gatC"/>
    <property type="match status" value="1"/>
</dbReference>
<comment type="catalytic activity">
    <reaction evidence="4 6">
        <text>L-aspartyl-tRNA(Asn) + L-glutamine + ATP + H2O = L-asparaginyl-tRNA(Asn) + L-glutamate + ADP + phosphate + 2 H(+)</text>
        <dbReference type="Rhea" id="RHEA:14513"/>
        <dbReference type="Rhea" id="RHEA-COMP:9674"/>
        <dbReference type="Rhea" id="RHEA-COMP:9677"/>
        <dbReference type="ChEBI" id="CHEBI:15377"/>
        <dbReference type="ChEBI" id="CHEBI:15378"/>
        <dbReference type="ChEBI" id="CHEBI:29985"/>
        <dbReference type="ChEBI" id="CHEBI:30616"/>
        <dbReference type="ChEBI" id="CHEBI:43474"/>
        <dbReference type="ChEBI" id="CHEBI:58359"/>
        <dbReference type="ChEBI" id="CHEBI:78515"/>
        <dbReference type="ChEBI" id="CHEBI:78516"/>
        <dbReference type="ChEBI" id="CHEBI:456216"/>
    </reaction>
</comment>
<keyword evidence="6" id="KW-0067">ATP-binding</keyword>
<comment type="subunit">
    <text evidence="2 6">Heterotrimer of A, B and C subunits.</text>
</comment>
<dbReference type="SUPFAM" id="SSF141000">
    <property type="entry name" value="Glu-tRNAGln amidotransferase C subunit"/>
    <property type="match status" value="1"/>
</dbReference>
<evidence type="ECO:0000256" key="3">
    <source>
        <dbReference type="ARBA" id="ARBA00024799"/>
    </source>
</evidence>
<dbReference type="EC" id="6.3.5.-" evidence="6"/>
<keyword evidence="6" id="KW-0648">Protein biosynthesis</keyword>
<dbReference type="RefSeq" id="WP_380775241.1">
    <property type="nucleotide sequence ID" value="NZ_JBHUEO010000062.1"/>
</dbReference>
<gene>
    <name evidence="6 7" type="primary">gatC</name>
    <name evidence="7" type="ORF">ACFSCZ_15955</name>
</gene>
<evidence type="ECO:0000256" key="2">
    <source>
        <dbReference type="ARBA" id="ARBA00011123"/>
    </source>
</evidence>
<accession>A0ABW4KJ72</accession>
<evidence type="ECO:0000313" key="7">
    <source>
        <dbReference type="EMBL" id="MFD1708212.1"/>
    </source>
</evidence>